<dbReference type="GO" id="GO:0005852">
    <property type="term" value="C:eukaryotic translation initiation factor 3 complex"/>
    <property type="evidence" value="ECO:0007669"/>
    <property type="project" value="InterPro"/>
</dbReference>
<feature type="compositionally biased region" description="Acidic residues" evidence="4">
    <location>
        <begin position="141"/>
        <end position="153"/>
    </location>
</feature>
<feature type="compositionally biased region" description="Acidic residues" evidence="4">
    <location>
        <begin position="1"/>
        <end position="38"/>
    </location>
</feature>
<evidence type="ECO:0000256" key="2">
    <source>
        <dbReference type="ARBA" id="ARBA00022540"/>
    </source>
</evidence>
<feature type="compositionally biased region" description="Acidic residues" evidence="4">
    <location>
        <begin position="100"/>
        <end position="122"/>
    </location>
</feature>
<gene>
    <name evidence="5" type="ORF">LAMO00422_LOCUS22932</name>
</gene>
<evidence type="ECO:0008006" key="6">
    <source>
        <dbReference type="Google" id="ProtNLM"/>
    </source>
</evidence>
<reference evidence="5" key="1">
    <citation type="submission" date="2021-01" db="EMBL/GenBank/DDBJ databases">
        <authorList>
            <person name="Corre E."/>
            <person name="Pelletier E."/>
            <person name="Niang G."/>
            <person name="Scheremetjew M."/>
            <person name="Finn R."/>
            <person name="Kale V."/>
            <person name="Holt S."/>
            <person name="Cochrane G."/>
            <person name="Meng A."/>
            <person name="Brown T."/>
            <person name="Cohen L."/>
        </authorList>
    </citation>
    <scope>NUCLEOTIDE SEQUENCE</scope>
    <source>
        <strain evidence="5">CCMP2058</strain>
    </source>
</reference>
<feature type="compositionally biased region" description="Basic and acidic residues" evidence="4">
    <location>
        <begin position="123"/>
        <end position="135"/>
    </location>
</feature>
<dbReference type="Pfam" id="PF08597">
    <property type="entry name" value="eIF3_subunit"/>
    <property type="match status" value="1"/>
</dbReference>
<protein>
    <recommendedName>
        <fullName evidence="6">Eukaryotic translation initiation factor 3 30 kDa subunit</fullName>
    </recommendedName>
</protein>
<name>A0A7S0DSE3_9EUKA</name>
<dbReference type="InterPro" id="IPR023194">
    <property type="entry name" value="eIF3-like_dom_sf"/>
</dbReference>
<dbReference type="GO" id="GO:0003743">
    <property type="term" value="F:translation initiation factor activity"/>
    <property type="evidence" value="ECO:0007669"/>
    <property type="project" value="UniProtKB-KW"/>
</dbReference>
<dbReference type="EMBL" id="HBEM01033625">
    <property type="protein sequence ID" value="CAD8463966.1"/>
    <property type="molecule type" value="Transcribed_RNA"/>
</dbReference>
<proteinExistence type="predicted"/>
<keyword evidence="1" id="KW-0963">Cytoplasm</keyword>
<dbReference type="InterPro" id="IPR013906">
    <property type="entry name" value="eIF3j"/>
</dbReference>
<evidence type="ECO:0000256" key="3">
    <source>
        <dbReference type="ARBA" id="ARBA00022917"/>
    </source>
</evidence>
<dbReference type="PANTHER" id="PTHR21681">
    <property type="entry name" value="EUKARYOTIC TRANSLATION INITIATION FACTOR 3 SUBUNIT J"/>
    <property type="match status" value="1"/>
</dbReference>
<evidence type="ECO:0000256" key="1">
    <source>
        <dbReference type="ARBA" id="ARBA00022490"/>
    </source>
</evidence>
<feature type="compositionally biased region" description="Basic residues" evidence="4">
    <location>
        <begin position="228"/>
        <end position="241"/>
    </location>
</feature>
<feature type="region of interest" description="Disordered" evidence="4">
    <location>
        <begin position="98"/>
        <end position="161"/>
    </location>
</feature>
<evidence type="ECO:0000313" key="5">
    <source>
        <dbReference type="EMBL" id="CAD8463966.1"/>
    </source>
</evidence>
<evidence type="ECO:0000256" key="4">
    <source>
        <dbReference type="SAM" id="MobiDB-lite"/>
    </source>
</evidence>
<feature type="compositionally biased region" description="Low complexity" evidence="4">
    <location>
        <begin position="48"/>
        <end position="58"/>
    </location>
</feature>
<organism evidence="5">
    <name type="scientific">Amorphochlora amoebiformis</name>
    <dbReference type="NCBI Taxonomy" id="1561963"/>
    <lineage>
        <taxon>Eukaryota</taxon>
        <taxon>Sar</taxon>
        <taxon>Rhizaria</taxon>
        <taxon>Cercozoa</taxon>
        <taxon>Chlorarachniophyceae</taxon>
        <taxon>Amorphochlora</taxon>
    </lineage>
</organism>
<dbReference type="AlphaFoldDB" id="A0A7S0DSE3"/>
<feature type="region of interest" description="Disordered" evidence="4">
    <location>
        <begin position="1"/>
        <end position="71"/>
    </location>
</feature>
<feature type="compositionally biased region" description="Basic and acidic residues" evidence="4">
    <location>
        <begin position="61"/>
        <end position="71"/>
    </location>
</feature>
<dbReference type="PANTHER" id="PTHR21681:SF0">
    <property type="entry name" value="EUKARYOTIC TRANSLATION INITIATION FACTOR 3 SUBUNIT J"/>
    <property type="match status" value="1"/>
</dbReference>
<keyword evidence="2" id="KW-0396">Initiation factor</keyword>
<sequence length="250" mass="28903">MDDDEWDKAGEGEDEEVIDNWEGEDEDDNVDEAWDAEPEEKPEKKVEINNPKKLSAKQLAKKQEELERDGKRMLKKMTAKERHEEKLRQEAAIQKANENLIDDVFGENDFGGDEDDEAEEVDGFDRDAVKAKANEDLFGGSDDDEKEEIEEEKAEMKQFPCSTEEEVNEFAEFCAEKIKKAKATKLVIKYFKELIKKGTSELKLEDVRLIQKELTQVYNVKRVEKNQKAQKKKKPTIKMSKRGGGDLFDF</sequence>
<dbReference type="Gene3D" id="1.10.246.60">
    <property type="entry name" value="Eukaryotic translation initiation factor 3 like domains"/>
    <property type="match status" value="1"/>
</dbReference>
<feature type="region of interest" description="Disordered" evidence="4">
    <location>
        <begin position="225"/>
        <end position="250"/>
    </location>
</feature>
<accession>A0A7S0DSE3</accession>
<keyword evidence="3" id="KW-0648">Protein biosynthesis</keyword>